<comment type="caution">
    <text evidence="1">The sequence shown here is derived from an EMBL/GenBank/DDBJ whole genome shotgun (WGS) entry which is preliminary data.</text>
</comment>
<keyword evidence="2" id="KW-1185">Reference proteome</keyword>
<dbReference type="RefSeq" id="WP_313831194.1">
    <property type="nucleotide sequence ID" value="NZ_JAQOUE010000001.1"/>
</dbReference>
<evidence type="ECO:0000313" key="2">
    <source>
        <dbReference type="Proteomes" id="UP001250932"/>
    </source>
</evidence>
<organism evidence="1 2">
    <name type="scientific">Candidatus Nitronereus thalassa</name>
    <dbReference type="NCBI Taxonomy" id="3020898"/>
    <lineage>
        <taxon>Bacteria</taxon>
        <taxon>Pseudomonadati</taxon>
        <taxon>Nitrospirota</taxon>
        <taxon>Nitrospiria</taxon>
        <taxon>Nitrospirales</taxon>
        <taxon>Nitrospiraceae</taxon>
        <taxon>Candidatus Nitronereus</taxon>
    </lineage>
</organism>
<sequence>MSGQTAKDAKAARELLSGNGRECRVPIVRHHGVTCSRCGMLAILHDEWEDEEWTDES</sequence>
<accession>A0ABU3K371</accession>
<dbReference type="EMBL" id="JAQOUE010000001">
    <property type="protein sequence ID" value="MDT7040835.1"/>
    <property type="molecule type" value="Genomic_DNA"/>
</dbReference>
<reference evidence="1 2" key="1">
    <citation type="journal article" date="2023" name="ISME J.">
        <title>Cultivation and genomic characterization of novel and ubiquitous marine nitrite-oxidizing bacteria from the Nitrospirales.</title>
        <authorList>
            <person name="Mueller A.J."/>
            <person name="Daebeler A."/>
            <person name="Herbold C.W."/>
            <person name="Kirkegaard R.H."/>
            <person name="Daims H."/>
        </authorList>
    </citation>
    <scope>NUCLEOTIDE SEQUENCE [LARGE SCALE GENOMIC DNA]</scope>
    <source>
        <strain evidence="1 2">EB</strain>
    </source>
</reference>
<name>A0ABU3K371_9BACT</name>
<evidence type="ECO:0000313" key="1">
    <source>
        <dbReference type="EMBL" id="MDT7040835.1"/>
    </source>
</evidence>
<protein>
    <submittedName>
        <fullName evidence="1">Uncharacterized protein</fullName>
    </submittedName>
</protein>
<gene>
    <name evidence="1" type="ORF">PPG34_00645</name>
</gene>
<dbReference type="Proteomes" id="UP001250932">
    <property type="component" value="Unassembled WGS sequence"/>
</dbReference>
<proteinExistence type="predicted"/>